<evidence type="ECO:0000256" key="13">
    <source>
        <dbReference type="ARBA" id="ARBA00023170"/>
    </source>
</evidence>
<evidence type="ECO:0000256" key="11">
    <source>
        <dbReference type="ARBA" id="ARBA00022989"/>
    </source>
</evidence>
<keyword evidence="12" id="KW-0472">Membrane</keyword>
<keyword evidence="7" id="KW-0732">Signal</keyword>
<evidence type="ECO:0000256" key="6">
    <source>
        <dbReference type="ARBA" id="ARBA00022692"/>
    </source>
</evidence>
<dbReference type="PANTHER" id="PTHR23255:SF72">
    <property type="entry name" value="RECEPTOR PROTEIN SERINE_THREONINE KINASE"/>
    <property type="match status" value="1"/>
</dbReference>
<dbReference type="InterPro" id="IPR008271">
    <property type="entry name" value="Ser/Thr_kinase_AS"/>
</dbReference>
<keyword evidence="11" id="KW-1133">Transmembrane helix</keyword>
<dbReference type="InterPro" id="IPR000333">
    <property type="entry name" value="TGFB_receptor"/>
</dbReference>
<comment type="similarity">
    <text evidence="2">Belongs to the protein kinase superfamily. TKL Ser/Thr protein kinase family. TGFB receptor subfamily.</text>
</comment>
<dbReference type="PROSITE" id="PS00108">
    <property type="entry name" value="PROTEIN_KINASE_ST"/>
    <property type="match status" value="2"/>
</dbReference>
<dbReference type="SMART" id="SM00220">
    <property type="entry name" value="S_TKc"/>
    <property type="match status" value="1"/>
</dbReference>
<accession>A0A7R9Q1D3</accession>
<evidence type="ECO:0000256" key="7">
    <source>
        <dbReference type="ARBA" id="ARBA00022729"/>
    </source>
</evidence>
<name>A0A7R9Q1D3_9ACAR</name>
<dbReference type="InterPro" id="IPR011009">
    <property type="entry name" value="Kinase-like_dom_sf"/>
</dbReference>
<evidence type="ECO:0000256" key="9">
    <source>
        <dbReference type="ARBA" id="ARBA00022777"/>
    </source>
</evidence>
<feature type="non-terminal residue" evidence="15">
    <location>
        <position position="444"/>
    </location>
</feature>
<dbReference type="Gene3D" id="1.10.510.10">
    <property type="entry name" value="Transferase(Phosphotransferase) domain 1"/>
    <property type="match status" value="2"/>
</dbReference>
<comment type="subcellular location">
    <subcellularLocation>
        <location evidence="1">Membrane</location>
        <topology evidence="1">Single-pass type I membrane protein</topology>
    </subcellularLocation>
</comment>
<dbReference type="GO" id="GO:0070724">
    <property type="term" value="C:BMP receptor complex"/>
    <property type="evidence" value="ECO:0007669"/>
    <property type="project" value="TreeGrafter"/>
</dbReference>
<organism evidence="15">
    <name type="scientific">Medioppia subpectinata</name>
    <dbReference type="NCBI Taxonomy" id="1979941"/>
    <lineage>
        <taxon>Eukaryota</taxon>
        <taxon>Metazoa</taxon>
        <taxon>Ecdysozoa</taxon>
        <taxon>Arthropoda</taxon>
        <taxon>Chelicerata</taxon>
        <taxon>Arachnida</taxon>
        <taxon>Acari</taxon>
        <taxon>Acariformes</taxon>
        <taxon>Sarcoptiformes</taxon>
        <taxon>Oribatida</taxon>
        <taxon>Brachypylina</taxon>
        <taxon>Oppioidea</taxon>
        <taxon>Oppiidae</taxon>
        <taxon>Medioppia</taxon>
    </lineage>
</organism>
<evidence type="ECO:0000256" key="8">
    <source>
        <dbReference type="ARBA" id="ARBA00022741"/>
    </source>
</evidence>
<dbReference type="PANTHER" id="PTHR23255">
    <property type="entry name" value="TRANSFORMING GROWTH FACTOR-BETA RECEPTOR TYPE I AND II"/>
    <property type="match status" value="1"/>
</dbReference>
<evidence type="ECO:0000313" key="16">
    <source>
        <dbReference type="Proteomes" id="UP000759131"/>
    </source>
</evidence>
<evidence type="ECO:0000256" key="3">
    <source>
        <dbReference type="ARBA" id="ARBA00012401"/>
    </source>
</evidence>
<dbReference type="Gene3D" id="3.30.200.20">
    <property type="entry name" value="Phosphorylase Kinase, domain 1"/>
    <property type="match status" value="1"/>
</dbReference>
<evidence type="ECO:0000256" key="10">
    <source>
        <dbReference type="ARBA" id="ARBA00022840"/>
    </source>
</evidence>
<feature type="domain" description="Protein kinase" evidence="14">
    <location>
        <begin position="1"/>
        <end position="430"/>
    </location>
</feature>
<keyword evidence="9" id="KW-0418">Kinase</keyword>
<keyword evidence="16" id="KW-1185">Reference proteome</keyword>
<dbReference type="EMBL" id="CAJPIZ010005809">
    <property type="protein sequence ID" value="CAG2108971.1"/>
    <property type="molecule type" value="Genomic_DNA"/>
</dbReference>
<dbReference type="GO" id="GO:0004675">
    <property type="term" value="F:transmembrane receptor protein serine/threonine kinase activity"/>
    <property type="evidence" value="ECO:0007669"/>
    <property type="project" value="UniProtKB-EC"/>
</dbReference>
<reference evidence="15" key="1">
    <citation type="submission" date="2020-11" db="EMBL/GenBank/DDBJ databases">
        <authorList>
            <person name="Tran Van P."/>
        </authorList>
    </citation>
    <scope>NUCLEOTIDE SEQUENCE</scope>
</reference>
<evidence type="ECO:0000313" key="15">
    <source>
        <dbReference type="EMBL" id="CAD7628541.1"/>
    </source>
</evidence>
<keyword evidence="13" id="KW-0675">Receptor</keyword>
<dbReference type="Pfam" id="PF00069">
    <property type="entry name" value="Pkinase"/>
    <property type="match status" value="2"/>
</dbReference>
<evidence type="ECO:0000256" key="4">
    <source>
        <dbReference type="ARBA" id="ARBA00022527"/>
    </source>
</evidence>
<evidence type="ECO:0000259" key="14">
    <source>
        <dbReference type="PROSITE" id="PS50011"/>
    </source>
</evidence>
<dbReference type="SUPFAM" id="SSF56112">
    <property type="entry name" value="Protein kinase-like (PK-like)"/>
    <property type="match status" value="2"/>
</dbReference>
<dbReference type="EC" id="2.7.11.30" evidence="3"/>
<keyword evidence="6" id="KW-0812">Transmembrane</keyword>
<keyword evidence="5" id="KW-0808">Transferase</keyword>
<keyword evidence="8" id="KW-0547">Nucleotide-binding</keyword>
<evidence type="ECO:0000256" key="2">
    <source>
        <dbReference type="ARBA" id="ARBA00009605"/>
    </source>
</evidence>
<sequence>SESVAVKIFFSRDEASWNRETEIYSTIILRHENILGFLGSDITSYNSSTQLWLITNYHELGSLYDYMNGQPLSAGQMRTILLSIVSGLLHLHTEIFGRLGKPAIAHRDMKTKNILMKTPHTCCIADFGLAVIQTEATGEVKFGIRNHRVGTKRYMAPEVLDMTMKSDVFESYRLADIYALALVFWEVVNRTEFDGVVNDYSIPFSESVPNDPSFEDMRKIVFDYMNGQPLSAGQMRTILLSIVSGLLHLHTEIFGRLGKPAIAHRDMKTKNILMKTPHTCCIADFGLAVIQTEATGEVKFGIRNHRVGTKRYMAPEVLDMTMKSDVFESYRLADIYALALVFWEVVNRTEFDGVVNDYSIPFSESVPNDPSFEDMRKIVCIDQQRPPIPDRWQSNTILESLTKIIRESWAQNPSARLTALRIKKSLLKIFDNEFKRKTIKEAEV</sequence>
<protein>
    <recommendedName>
        <fullName evidence="3">receptor protein serine/threonine kinase</fullName>
        <ecNumber evidence="3">2.7.11.30</ecNumber>
    </recommendedName>
</protein>
<dbReference type="PROSITE" id="PS50011">
    <property type="entry name" value="PROTEIN_KINASE_DOM"/>
    <property type="match status" value="1"/>
</dbReference>
<dbReference type="Proteomes" id="UP000759131">
    <property type="component" value="Unassembled WGS sequence"/>
</dbReference>
<keyword evidence="10" id="KW-0067">ATP-binding</keyword>
<evidence type="ECO:0000256" key="12">
    <source>
        <dbReference type="ARBA" id="ARBA00023136"/>
    </source>
</evidence>
<proteinExistence type="inferred from homology"/>
<dbReference type="InterPro" id="IPR000719">
    <property type="entry name" value="Prot_kinase_dom"/>
</dbReference>
<dbReference type="FunFam" id="1.10.510.10:FF:000387">
    <property type="entry name" value="Receptor protein serine/threonine kinase"/>
    <property type="match status" value="1"/>
</dbReference>
<dbReference type="EMBL" id="OC860384">
    <property type="protein sequence ID" value="CAD7628541.1"/>
    <property type="molecule type" value="Genomic_DNA"/>
</dbReference>
<gene>
    <name evidence="15" type="ORF">OSB1V03_LOCUS8962</name>
</gene>
<dbReference type="OrthoDB" id="69842at2759"/>
<keyword evidence="4" id="KW-0723">Serine/threonine-protein kinase</keyword>
<dbReference type="AlphaFoldDB" id="A0A7R9Q1D3"/>
<dbReference type="GO" id="GO:0071363">
    <property type="term" value="P:cellular response to growth factor stimulus"/>
    <property type="evidence" value="ECO:0007669"/>
    <property type="project" value="TreeGrafter"/>
</dbReference>
<evidence type="ECO:0000256" key="5">
    <source>
        <dbReference type="ARBA" id="ARBA00022679"/>
    </source>
</evidence>
<dbReference type="GO" id="GO:0005524">
    <property type="term" value="F:ATP binding"/>
    <property type="evidence" value="ECO:0007669"/>
    <property type="project" value="UniProtKB-KW"/>
</dbReference>
<evidence type="ECO:0000256" key="1">
    <source>
        <dbReference type="ARBA" id="ARBA00004479"/>
    </source>
</evidence>